<keyword evidence="3 4" id="KW-0560">Oxidoreductase</keyword>
<feature type="domain" description="Ketopantoate reductase N-terminal" evidence="5">
    <location>
        <begin position="3"/>
        <end position="147"/>
    </location>
</feature>
<dbReference type="InterPro" id="IPR013752">
    <property type="entry name" value="KPA_reductase"/>
</dbReference>
<dbReference type="Gene3D" id="1.10.1040.10">
    <property type="entry name" value="N-(1-d-carboxylethyl)-l-norvaline Dehydrogenase, domain 2"/>
    <property type="match status" value="1"/>
</dbReference>
<evidence type="ECO:0000256" key="1">
    <source>
        <dbReference type="ARBA" id="ARBA00007870"/>
    </source>
</evidence>
<evidence type="ECO:0000313" key="7">
    <source>
        <dbReference type="EMBL" id="RSZ65504.1"/>
    </source>
</evidence>
<comment type="similarity">
    <text evidence="1 4">Belongs to the ketopantoate reductase family.</text>
</comment>
<reference evidence="7 8" key="1">
    <citation type="submission" date="2018-12" db="EMBL/GenBank/DDBJ databases">
        <title>YIM 101343 draft genome.</title>
        <authorList>
            <person name="Chen X."/>
        </authorList>
    </citation>
    <scope>NUCLEOTIDE SEQUENCE [LARGE SCALE GENOMIC DNA]</scope>
    <source>
        <strain evidence="7 8">YIM 101343</strain>
    </source>
</reference>
<evidence type="ECO:0000256" key="2">
    <source>
        <dbReference type="ARBA" id="ARBA00022857"/>
    </source>
</evidence>
<dbReference type="RefSeq" id="WP_126119600.1">
    <property type="nucleotide sequence ID" value="NZ_RXHJ01000002.1"/>
</dbReference>
<dbReference type="InterPro" id="IPR036291">
    <property type="entry name" value="NAD(P)-bd_dom_sf"/>
</dbReference>
<dbReference type="Gene3D" id="3.40.50.720">
    <property type="entry name" value="NAD(P)-binding Rossmann-like Domain"/>
    <property type="match status" value="1"/>
</dbReference>
<protein>
    <recommendedName>
        <fullName evidence="4">2-dehydropantoate 2-reductase</fullName>
        <ecNumber evidence="4">1.1.1.169</ecNumber>
    </recommendedName>
    <alternativeName>
        <fullName evidence="4">Ketopantoate reductase</fullName>
    </alternativeName>
</protein>
<dbReference type="SUPFAM" id="SSF51735">
    <property type="entry name" value="NAD(P)-binding Rossmann-fold domains"/>
    <property type="match status" value="1"/>
</dbReference>
<evidence type="ECO:0000259" key="5">
    <source>
        <dbReference type="Pfam" id="PF02558"/>
    </source>
</evidence>
<name>A0A3S0AXP1_9CORY</name>
<dbReference type="UniPathway" id="UPA00028">
    <property type="reaction ID" value="UER00004"/>
</dbReference>
<comment type="pathway">
    <text evidence="4">Cofactor biosynthesis; (R)-pantothenate biosynthesis; (R)-pantoate from 3-methyl-2-oxobutanoate: step 2/2.</text>
</comment>
<keyword evidence="2 4" id="KW-0521">NADP</keyword>
<dbReference type="InterPro" id="IPR013332">
    <property type="entry name" value="KPR_N"/>
</dbReference>
<dbReference type="Proteomes" id="UP000274907">
    <property type="component" value="Unassembled WGS sequence"/>
</dbReference>
<accession>A0A3S0AXP1</accession>
<comment type="caution">
    <text evidence="7">The sequence shown here is derived from an EMBL/GenBank/DDBJ whole genome shotgun (WGS) entry which is preliminary data.</text>
</comment>
<comment type="function">
    <text evidence="4">Catalyzes the NADPH-dependent reduction of ketopantoate into pantoic acid.</text>
</comment>
<dbReference type="InterPro" id="IPR013328">
    <property type="entry name" value="6PGD_dom2"/>
</dbReference>
<evidence type="ECO:0000256" key="4">
    <source>
        <dbReference type="RuleBase" id="RU362068"/>
    </source>
</evidence>
<feature type="domain" description="Ketopantoate reductase C-terminal" evidence="6">
    <location>
        <begin position="174"/>
        <end position="294"/>
    </location>
</feature>
<dbReference type="OrthoDB" id="9796561at2"/>
<dbReference type="EMBL" id="RXHJ01000002">
    <property type="protein sequence ID" value="RSZ65504.1"/>
    <property type="molecule type" value="Genomic_DNA"/>
</dbReference>
<dbReference type="NCBIfam" id="TIGR00745">
    <property type="entry name" value="apbA_panE"/>
    <property type="match status" value="1"/>
</dbReference>
<dbReference type="Pfam" id="PF08546">
    <property type="entry name" value="ApbA_C"/>
    <property type="match status" value="1"/>
</dbReference>
<gene>
    <name evidence="7" type="ORF">EAH68_01735</name>
</gene>
<dbReference type="InterPro" id="IPR051402">
    <property type="entry name" value="KPR-Related"/>
</dbReference>
<dbReference type="PANTHER" id="PTHR21708">
    <property type="entry name" value="PROBABLE 2-DEHYDROPANTOATE 2-REDUCTASE"/>
    <property type="match status" value="1"/>
</dbReference>
<dbReference type="PANTHER" id="PTHR21708:SF26">
    <property type="entry name" value="2-DEHYDROPANTOATE 2-REDUCTASE"/>
    <property type="match status" value="1"/>
</dbReference>
<dbReference type="GO" id="GO:0015940">
    <property type="term" value="P:pantothenate biosynthetic process"/>
    <property type="evidence" value="ECO:0007669"/>
    <property type="project" value="UniProtKB-UniPathway"/>
</dbReference>
<evidence type="ECO:0000313" key="8">
    <source>
        <dbReference type="Proteomes" id="UP000274907"/>
    </source>
</evidence>
<dbReference type="InterPro" id="IPR008927">
    <property type="entry name" value="6-PGluconate_DH-like_C_sf"/>
</dbReference>
<dbReference type="SUPFAM" id="SSF48179">
    <property type="entry name" value="6-phosphogluconate dehydrogenase C-terminal domain-like"/>
    <property type="match status" value="1"/>
</dbReference>
<proteinExistence type="inferred from homology"/>
<dbReference type="Pfam" id="PF02558">
    <property type="entry name" value="ApbA"/>
    <property type="match status" value="1"/>
</dbReference>
<dbReference type="GO" id="GO:0008677">
    <property type="term" value="F:2-dehydropantoate 2-reductase activity"/>
    <property type="evidence" value="ECO:0007669"/>
    <property type="project" value="UniProtKB-EC"/>
</dbReference>
<dbReference type="EC" id="1.1.1.169" evidence="4"/>
<keyword evidence="4" id="KW-0566">Pantothenate biosynthesis</keyword>
<evidence type="ECO:0000259" key="6">
    <source>
        <dbReference type="Pfam" id="PF08546"/>
    </source>
</evidence>
<dbReference type="AlphaFoldDB" id="A0A3S0AXP1"/>
<organism evidence="7 8">
    <name type="scientific">Corynebacterium hylobatis</name>
    <dbReference type="NCBI Taxonomy" id="1859290"/>
    <lineage>
        <taxon>Bacteria</taxon>
        <taxon>Bacillati</taxon>
        <taxon>Actinomycetota</taxon>
        <taxon>Actinomycetes</taxon>
        <taxon>Mycobacteriales</taxon>
        <taxon>Corynebacteriaceae</taxon>
        <taxon>Corynebacterium</taxon>
    </lineage>
</organism>
<comment type="catalytic activity">
    <reaction evidence="4">
        <text>(R)-pantoate + NADP(+) = 2-dehydropantoate + NADPH + H(+)</text>
        <dbReference type="Rhea" id="RHEA:16233"/>
        <dbReference type="ChEBI" id="CHEBI:11561"/>
        <dbReference type="ChEBI" id="CHEBI:15378"/>
        <dbReference type="ChEBI" id="CHEBI:15980"/>
        <dbReference type="ChEBI" id="CHEBI:57783"/>
        <dbReference type="ChEBI" id="CHEBI:58349"/>
        <dbReference type="EC" id="1.1.1.169"/>
    </reaction>
</comment>
<dbReference type="GO" id="GO:0005737">
    <property type="term" value="C:cytoplasm"/>
    <property type="evidence" value="ECO:0007669"/>
    <property type="project" value="TreeGrafter"/>
</dbReference>
<dbReference type="NCBIfam" id="NF005091">
    <property type="entry name" value="PRK06522.2-2"/>
    <property type="match status" value="1"/>
</dbReference>
<dbReference type="InterPro" id="IPR003710">
    <property type="entry name" value="ApbA"/>
</dbReference>
<sequence>MRIAVIGAGAVGGWFGGGLVRAGHEVVFIARGRSLEVLQGEGLRLNDDPPIPVRAVEHLSEAGSPDVVLLAVKATSGTDFAALLEGLGPESLVAVTQNSVEVPARVAEIAGTTRTLPGVVRGYFHHTGPGRVEFHGGPISYEFGTWDGHTDDVADGFAAALQTAGVDARVHPDIFVDVWEKAMYVTSTGALGALAGRPLGELRTRLRPSLTALMTEIHATALANGVPLSEDAVERTLAFADRMPADATSSMHRDLAAGLPGSSHELDAQVGAICRLAARHGVDVRLHDLAFALLG</sequence>
<keyword evidence="8" id="KW-1185">Reference proteome</keyword>
<evidence type="ECO:0000256" key="3">
    <source>
        <dbReference type="ARBA" id="ARBA00023002"/>
    </source>
</evidence>